<dbReference type="PANTHER" id="PTHR43355">
    <property type="entry name" value="FLAVIN REDUCTASE (NADPH)"/>
    <property type="match status" value="1"/>
</dbReference>
<dbReference type="GO" id="GO:0004074">
    <property type="term" value="F:biliverdin reductase [NAD(P)H] activity"/>
    <property type="evidence" value="ECO:0007669"/>
    <property type="project" value="TreeGrafter"/>
</dbReference>
<dbReference type="Gene3D" id="3.40.50.720">
    <property type="entry name" value="NAD(P)-binding Rossmann-like Domain"/>
    <property type="match status" value="1"/>
</dbReference>
<dbReference type="Pfam" id="PF13460">
    <property type="entry name" value="NAD_binding_10"/>
    <property type="match status" value="1"/>
</dbReference>
<dbReference type="InterPro" id="IPR016040">
    <property type="entry name" value="NAD(P)-bd_dom"/>
</dbReference>
<dbReference type="AlphaFoldDB" id="A0A7H8R7T4"/>
<reference evidence="4" key="1">
    <citation type="submission" date="2020-06" db="EMBL/GenBank/DDBJ databases">
        <title>A chromosome-scale genome assembly of Talaromyces rugulosus W13939.</title>
        <authorList>
            <person name="Wang B."/>
            <person name="Guo L."/>
            <person name="Ye K."/>
            <person name="Wang L."/>
        </authorList>
    </citation>
    <scope>NUCLEOTIDE SEQUENCE [LARGE SCALE GENOMIC DNA]</scope>
    <source>
        <strain evidence="4">W13939</strain>
    </source>
</reference>
<evidence type="ECO:0000256" key="1">
    <source>
        <dbReference type="ARBA" id="ARBA00038376"/>
    </source>
</evidence>
<evidence type="ECO:0000259" key="2">
    <source>
        <dbReference type="Pfam" id="PF13460"/>
    </source>
</evidence>
<name>A0A7H8R7T4_TALRU</name>
<dbReference type="GeneID" id="55996859"/>
<protein>
    <recommendedName>
        <fullName evidence="2">NAD(P)-binding domain-containing protein</fullName>
    </recommendedName>
</protein>
<dbReference type="Proteomes" id="UP000509510">
    <property type="component" value="Chromosome V"/>
</dbReference>
<comment type="similarity">
    <text evidence="1">Belongs to the avfA family.</text>
</comment>
<sequence length="230" mass="25086">MHLFILGATGRTGVYGYKYALEQGFLVTILVRKAQGIEPHAAVTIVEGSCLSDEDVQRAFEAAGVAVDAVLVFLSAQRVGQNPWGKFIGPPRLLADSTANATRALRTQKQQPVGRPRLVVMSALGVGESYSVTPYLFRFMMKYSNISKSYVDHNEVNDEIEANCASEISWTLALPVGLKDCGQKPVKTFDSTESGASLFITRESCARWMIDVASGKEGDKFSNKRVIVSN</sequence>
<dbReference type="PANTHER" id="PTHR43355:SF2">
    <property type="entry name" value="FLAVIN REDUCTASE (NADPH)"/>
    <property type="match status" value="1"/>
</dbReference>
<keyword evidence="4" id="KW-1185">Reference proteome</keyword>
<dbReference type="RefSeq" id="XP_035348391.1">
    <property type="nucleotide sequence ID" value="XM_035492498.1"/>
</dbReference>
<accession>A0A7H8R7T4</accession>
<dbReference type="SUPFAM" id="SSF51735">
    <property type="entry name" value="NAD(P)-binding Rossmann-fold domains"/>
    <property type="match status" value="1"/>
</dbReference>
<feature type="domain" description="NAD(P)-binding" evidence="2">
    <location>
        <begin position="7"/>
        <end position="213"/>
    </location>
</feature>
<dbReference type="InterPro" id="IPR051606">
    <property type="entry name" value="Polyketide_Oxido-like"/>
</dbReference>
<dbReference type="GO" id="GO:0042602">
    <property type="term" value="F:riboflavin reductase (NADPH) activity"/>
    <property type="evidence" value="ECO:0007669"/>
    <property type="project" value="TreeGrafter"/>
</dbReference>
<organism evidence="3 4">
    <name type="scientific">Talaromyces rugulosus</name>
    <name type="common">Penicillium rugulosum</name>
    <dbReference type="NCBI Taxonomy" id="121627"/>
    <lineage>
        <taxon>Eukaryota</taxon>
        <taxon>Fungi</taxon>
        <taxon>Dikarya</taxon>
        <taxon>Ascomycota</taxon>
        <taxon>Pezizomycotina</taxon>
        <taxon>Eurotiomycetes</taxon>
        <taxon>Eurotiomycetidae</taxon>
        <taxon>Eurotiales</taxon>
        <taxon>Trichocomaceae</taxon>
        <taxon>Talaromyces</taxon>
        <taxon>Talaromyces sect. Islandici</taxon>
    </lineage>
</organism>
<proteinExistence type="inferred from homology"/>
<dbReference type="InterPro" id="IPR036291">
    <property type="entry name" value="NAD(P)-bd_dom_sf"/>
</dbReference>
<evidence type="ECO:0000313" key="4">
    <source>
        <dbReference type="Proteomes" id="UP000509510"/>
    </source>
</evidence>
<evidence type="ECO:0000313" key="3">
    <source>
        <dbReference type="EMBL" id="QKX62217.1"/>
    </source>
</evidence>
<dbReference type="KEGG" id="trg:TRUGW13939_09376"/>
<dbReference type="OrthoDB" id="419598at2759"/>
<gene>
    <name evidence="3" type="ORF">TRUGW13939_09376</name>
</gene>
<dbReference type="EMBL" id="CP055902">
    <property type="protein sequence ID" value="QKX62217.1"/>
    <property type="molecule type" value="Genomic_DNA"/>
</dbReference>